<dbReference type="EMBL" id="BHXQ01000007">
    <property type="protein sequence ID" value="GCC53293.1"/>
    <property type="molecule type" value="Genomic_DNA"/>
</dbReference>
<feature type="domain" description="Amidohydrolase-related" evidence="2">
    <location>
        <begin position="360"/>
        <end position="430"/>
    </location>
</feature>
<feature type="compositionally biased region" description="Polar residues" evidence="1">
    <location>
        <begin position="453"/>
        <end position="467"/>
    </location>
</feature>
<keyword evidence="4" id="KW-1185">Reference proteome</keyword>
<dbReference type="Gene3D" id="3.20.20.140">
    <property type="entry name" value="Metal-dependent hydrolases"/>
    <property type="match status" value="1"/>
</dbReference>
<accession>A0A401UEH2</accession>
<dbReference type="SUPFAM" id="SSF51556">
    <property type="entry name" value="Metallo-dependent hydrolases"/>
    <property type="match status" value="1"/>
</dbReference>
<dbReference type="GO" id="GO:0016810">
    <property type="term" value="F:hydrolase activity, acting on carbon-nitrogen (but not peptide) bonds"/>
    <property type="evidence" value="ECO:0007669"/>
    <property type="project" value="InterPro"/>
</dbReference>
<dbReference type="PANTHER" id="PTHR43135">
    <property type="entry name" value="ALPHA-D-RIBOSE 1-METHYLPHOSPHONATE 5-TRIPHOSPHATE DIPHOSPHATASE"/>
    <property type="match status" value="1"/>
</dbReference>
<dbReference type="PANTHER" id="PTHR43135:SF3">
    <property type="entry name" value="ALPHA-D-RIBOSE 1-METHYLPHOSPHONATE 5-TRIPHOSPHATE DIPHOSPHATASE"/>
    <property type="match status" value="1"/>
</dbReference>
<feature type="region of interest" description="Disordered" evidence="1">
    <location>
        <begin position="453"/>
        <end position="472"/>
    </location>
</feature>
<dbReference type="Proteomes" id="UP000288227">
    <property type="component" value="Unassembled WGS sequence"/>
</dbReference>
<sequence>MFAQDDQPLAPVSRTYAITNVNIIQAPGRKIDMGTILVKDGIIKAVGKTVSIPPEAIVIKADSMYVYAGFIDGLSRVGVIKPKEETNRERPKDPGNPTNERAGITPQNDVRNELNPADKSLEELRSVGFTTAHVVPYGGMLPGNGSIILLGGSSADNMVLASKTAFYSELTSAQRVYPATVIGVMAKWRELYRQANLSKNYESLYAANRSGLERPTTDRVLEAFYPVIDKRQPVLFKSEKILDIQRVLTLQGDFGFSLMLADVKEGWDVINKIKAANAKMFLSLDLPEAKKEVKEGDKKEGDKKDEKKDDKKAKSAVELEKEALEKRKEEFSAKYTAQPAVFQKAGIAFGFSSLSAKPKDIPSNLRRMIAAGLTEDQALAALTTTPAQLLGLSDRMGSIDNGKMANLVISDKSYFNEKSKVRYVFVDGQLYTLDVKEEKKGDKNGAKASVQGNWSYSTETPQGTNTGKIKLKNTDGTYSGSITSNMSDRETEIKNVAVDGNKLSFTFDFQMGSNTMAIEVNLTIDGTSFDGSMNVGSYGSFPMKGSKDPGL</sequence>
<name>A0A401UEH2_9BACT</name>
<keyword evidence="3" id="KW-0378">Hydrolase</keyword>
<comment type="caution">
    <text evidence="3">The sequence shown here is derived from an EMBL/GenBank/DDBJ whole genome shotgun (WGS) entry which is preliminary data.</text>
</comment>
<proteinExistence type="predicted"/>
<dbReference type="InterPro" id="IPR011059">
    <property type="entry name" value="Metal-dep_hydrolase_composite"/>
</dbReference>
<organism evidence="3 4">
    <name type="scientific">Chryseotalea sanaruensis</name>
    <dbReference type="NCBI Taxonomy" id="2482724"/>
    <lineage>
        <taxon>Bacteria</taxon>
        <taxon>Pseudomonadati</taxon>
        <taxon>Bacteroidota</taxon>
        <taxon>Cytophagia</taxon>
        <taxon>Cytophagales</taxon>
        <taxon>Chryseotaleaceae</taxon>
        <taxon>Chryseotalea</taxon>
    </lineage>
</organism>
<feature type="region of interest" description="Disordered" evidence="1">
    <location>
        <begin position="82"/>
        <end position="112"/>
    </location>
</feature>
<gene>
    <name evidence="3" type="ORF">SanaruYs_35360</name>
</gene>
<evidence type="ECO:0000313" key="4">
    <source>
        <dbReference type="Proteomes" id="UP000288227"/>
    </source>
</evidence>
<evidence type="ECO:0000256" key="1">
    <source>
        <dbReference type="SAM" id="MobiDB-lite"/>
    </source>
</evidence>
<dbReference type="InterPro" id="IPR051781">
    <property type="entry name" value="Metallo-dep_Hydrolase"/>
</dbReference>
<dbReference type="InterPro" id="IPR006680">
    <property type="entry name" value="Amidohydro-rel"/>
</dbReference>
<reference evidence="3 4" key="1">
    <citation type="submission" date="2018-11" db="EMBL/GenBank/DDBJ databases">
        <title>Chryseotalea sanarue gen. nov., sp., nov., a member of the family Cytophagaceae, isolated from a brackish lake in Hamamatsu Japan.</title>
        <authorList>
            <person name="Maejima Y."/>
            <person name="Iino T."/>
            <person name="Muraguchi Y."/>
            <person name="Fukuda K."/>
            <person name="Ohkuma M."/>
            <person name="Moriuchi R."/>
            <person name="Dohra H."/>
            <person name="Kimbara K."/>
            <person name="Shintani M."/>
        </authorList>
    </citation>
    <scope>NUCLEOTIDE SEQUENCE [LARGE SCALE GENOMIC DNA]</scope>
    <source>
        <strain evidence="3 4">Ys</strain>
    </source>
</reference>
<dbReference type="InterPro" id="IPR032466">
    <property type="entry name" value="Metal_Hydrolase"/>
</dbReference>
<evidence type="ECO:0000259" key="2">
    <source>
        <dbReference type="Pfam" id="PF01979"/>
    </source>
</evidence>
<dbReference type="AlphaFoldDB" id="A0A401UEH2"/>
<feature type="region of interest" description="Disordered" evidence="1">
    <location>
        <begin position="292"/>
        <end position="316"/>
    </location>
</feature>
<dbReference type="SUPFAM" id="SSF51338">
    <property type="entry name" value="Composite domain of metallo-dependent hydrolases"/>
    <property type="match status" value="1"/>
</dbReference>
<feature type="compositionally biased region" description="Basic and acidic residues" evidence="1">
    <location>
        <begin position="82"/>
        <end position="93"/>
    </location>
</feature>
<evidence type="ECO:0000313" key="3">
    <source>
        <dbReference type="EMBL" id="GCC53293.1"/>
    </source>
</evidence>
<protein>
    <submittedName>
        <fullName evidence="3">Amidohydrolase</fullName>
    </submittedName>
</protein>
<dbReference type="Pfam" id="PF01979">
    <property type="entry name" value="Amidohydro_1"/>
    <property type="match status" value="1"/>
</dbReference>